<organism evidence="1 2">
    <name type="scientific">Desulfosporosinus metallidurans</name>
    <dbReference type="NCBI Taxonomy" id="1888891"/>
    <lineage>
        <taxon>Bacteria</taxon>
        <taxon>Bacillati</taxon>
        <taxon>Bacillota</taxon>
        <taxon>Clostridia</taxon>
        <taxon>Eubacteriales</taxon>
        <taxon>Desulfitobacteriaceae</taxon>
        <taxon>Desulfosporosinus</taxon>
    </lineage>
</organism>
<dbReference type="RefSeq" id="WP_075362870.1">
    <property type="nucleotide sequence ID" value="NZ_MLBF01000001.1"/>
</dbReference>
<name>A0A1Q8R2Z2_9FIRM</name>
<comment type="caution">
    <text evidence="1">The sequence shown here is derived from an EMBL/GenBank/DDBJ whole genome shotgun (WGS) entry which is preliminary data.</text>
</comment>
<dbReference type="AlphaFoldDB" id="A0A1Q8R2Z2"/>
<sequence length="115" mass="13842">MIKHMNKYYFVKPVDFRRHDTEFEVFNSQGLLMGTTVRGISPLFFQTEKERENFEEFILDETMDIQAQVKFLEEYGVYIEEVQSLNLELDTICENMDLKWNIPQGQMQRILTKYV</sequence>
<keyword evidence="2" id="KW-1185">Reference proteome</keyword>
<accession>A0A1Q8R2Z2</accession>
<evidence type="ECO:0000313" key="1">
    <source>
        <dbReference type="EMBL" id="OLN33840.1"/>
    </source>
</evidence>
<evidence type="ECO:0000313" key="2">
    <source>
        <dbReference type="Proteomes" id="UP000186102"/>
    </source>
</evidence>
<dbReference type="OrthoDB" id="9949994at2"/>
<dbReference type="EMBL" id="MLBF01000001">
    <property type="protein sequence ID" value="OLN33840.1"/>
    <property type="molecule type" value="Genomic_DNA"/>
</dbReference>
<dbReference type="STRING" id="1888891.DSOL_0018"/>
<dbReference type="Proteomes" id="UP000186102">
    <property type="component" value="Unassembled WGS sequence"/>
</dbReference>
<reference evidence="1 2" key="1">
    <citation type="submission" date="2016-09" db="EMBL/GenBank/DDBJ databases">
        <title>Complete genome of Desulfosporosinus sp. OL.</title>
        <authorList>
            <person name="Mardanov A."/>
            <person name="Beletsky A."/>
            <person name="Panova A."/>
            <person name="Karnachuk O."/>
            <person name="Ravin N."/>
        </authorList>
    </citation>
    <scope>NUCLEOTIDE SEQUENCE [LARGE SCALE GENOMIC DNA]</scope>
    <source>
        <strain evidence="1 2">OL</strain>
    </source>
</reference>
<gene>
    <name evidence="1" type="ORF">DSOL_0018</name>
</gene>
<proteinExistence type="predicted"/>
<protein>
    <submittedName>
        <fullName evidence="1">Uncharacterized protein</fullName>
    </submittedName>
</protein>